<dbReference type="RefSeq" id="XP_033605965.1">
    <property type="nucleotide sequence ID" value="XM_033747882.1"/>
</dbReference>
<accession>A0A6A6WMS1</accession>
<dbReference type="GO" id="GO:0005634">
    <property type="term" value="C:nucleus"/>
    <property type="evidence" value="ECO:0007669"/>
    <property type="project" value="UniProtKB-SubCell"/>
</dbReference>
<comment type="subunit">
    <text evidence="7">Component of the SMC5-SMC6 complex.</text>
</comment>
<dbReference type="PANTHER" id="PTHR16140:SF0">
    <property type="entry name" value="NON-STRUCTURAL MAINTENANCE OF CHROMOSOMES ELEMENT 4"/>
    <property type="match status" value="1"/>
</dbReference>
<name>A0A6A6WMS1_9PEZI</name>
<evidence type="ECO:0000256" key="4">
    <source>
        <dbReference type="ARBA" id="ARBA00023172"/>
    </source>
</evidence>
<dbReference type="Pfam" id="PF15412">
    <property type="entry name" value="Nse4-Nse3_bdg"/>
    <property type="match status" value="1"/>
</dbReference>
<evidence type="ECO:0000259" key="9">
    <source>
        <dbReference type="Pfam" id="PF08743"/>
    </source>
</evidence>
<keyword evidence="4 7" id="KW-0233">DNA recombination</keyword>
<feature type="domain" description="Non-structural maintenance of chromosome element 4 C-terminal" evidence="9">
    <location>
        <begin position="370"/>
        <end position="458"/>
    </location>
</feature>
<feature type="domain" description="Nse4/EID protein Nse3/MAGE-binding" evidence="10">
    <location>
        <begin position="163"/>
        <end position="215"/>
    </location>
</feature>
<evidence type="ECO:0000313" key="11">
    <source>
        <dbReference type="EMBL" id="KAF2763514.1"/>
    </source>
</evidence>
<evidence type="ECO:0000259" key="10">
    <source>
        <dbReference type="Pfam" id="PF15412"/>
    </source>
</evidence>
<dbReference type="GO" id="GO:0006310">
    <property type="term" value="P:DNA recombination"/>
    <property type="evidence" value="ECO:0007669"/>
    <property type="project" value="UniProtKB-UniRule"/>
</dbReference>
<dbReference type="GeneID" id="54488936"/>
<dbReference type="GO" id="GO:0006281">
    <property type="term" value="P:DNA repair"/>
    <property type="evidence" value="ECO:0007669"/>
    <property type="project" value="UniProtKB-UniRule"/>
</dbReference>
<comment type="similarity">
    <text evidence="2 7">Belongs to the NSE4 family.</text>
</comment>
<proteinExistence type="inferred from homology"/>
<evidence type="ECO:0000256" key="3">
    <source>
        <dbReference type="ARBA" id="ARBA00022763"/>
    </source>
</evidence>
<reference evidence="11" key="1">
    <citation type="journal article" date="2020" name="Stud. Mycol.">
        <title>101 Dothideomycetes genomes: a test case for predicting lifestyles and emergence of pathogens.</title>
        <authorList>
            <person name="Haridas S."/>
            <person name="Albert R."/>
            <person name="Binder M."/>
            <person name="Bloem J."/>
            <person name="Labutti K."/>
            <person name="Salamov A."/>
            <person name="Andreopoulos B."/>
            <person name="Baker S."/>
            <person name="Barry K."/>
            <person name="Bills G."/>
            <person name="Bluhm B."/>
            <person name="Cannon C."/>
            <person name="Castanera R."/>
            <person name="Culley D."/>
            <person name="Daum C."/>
            <person name="Ezra D."/>
            <person name="Gonzalez J."/>
            <person name="Henrissat B."/>
            <person name="Kuo A."/>
            <person name="Liang C."/>
            <person name="Lipzen A."/>
            <person name="Lutzoni F."/>
            <person name="Magnuson J."/>
            <person name="Mondo S."/>
            <person name="Nolan M."/>
            <person name="Ohm R."/>
            <person name="Pangilinan J."/>
            <person name="Park H.-J."/>
            <person name="Ramirez L."/>
            <person name="Alfaro M."/>
            <person name="Sun H."/>
            <person name="Tritt A."/>
            <person name="Yoshinaga Y."/>
            <person name="Zwiers L.-H."/>
            <person name="Turgeon B."/>
            <person name="Goodwin S."/>
            <person name="Spatafora J."/>
            <person name="Crous P."/>
            <person name="Grigoriev I."/>
        </authorList>
    </citation>
    <scope>NUCLEOTIDE SEQUENCE</scope>
    <source>
        <strain evidence="11">CBS 121739</strain>
    </source>
</reference>
<evidence type="ECO:0000256" key="2">
    <source>
        <dbReference type="ARBA" id="ARBA00008997"/>
    </source>
</evidence>
<dbReference type="InterPro" id="IPR027786">
    <property type="entry name" value="Nse4/EID"/>
</dbReference>
<dbReference type="InterPro" id="IPR014854">
    <property type="entry name" value="Nse4_C"/>
</dbReference>
<dbReference type="Pfam" id="PF08743">
    <property type="entry name" value="Nse4_C"/>
    <property type="match status" value="1"/>
</dbReference>
<feature type="region of interest" description="Disordered" evidence="8">
    <location>
        <begin position="210"/>
        <end position="237"/>
    </location>
</feature>
<dbReference type="AlphaFoldDB" id="A0A6A6WMS1"/>
<keyword evidence="5 7" id="KW-0234">DNA repair</keyword>
<dbReference type="OrthoDB" id="361242at2759"/>
<keyword evidence="12" id="KW-1185">Reference proteome</keyword>
<evidence type="ECO:0000256" key="6">
    <source>
        <dbReference type="ARBA" id="ARBA00023242"/>
    </source>
</evidence>
<feature type="compositionally biased region" description="Basic and acidic residues" evidence="8">
    <location>
        <begin position="70"/>
        <end position="87"/>
    </location>
</feature>
<comment type="subcellular location">
    <subcellularLocation>
        <location evidence="1 7">Nucleus</location>
    </subcellularLocation>
</comment>
<sequence length="463" mass="52886">MARLNTAVPSSSRASSLYPTTPVPEDTDSERRVFSPPTGSDKENQSFADPDEDETRSRGKRKAVAGSSRRPRDMPQESRPSLTERNDTPIASRVPEELLFYDPDQNARKRQKLRKEMRENERALKHQKETLIQPGGEVELLRRLEHADYLMNKVRQTADATIDSQFLVDAGDIALKKATAIVNGDKATTIDTDEFVSKCKIFMRNAGFESDNEASASTQRRRQRPREHDDVDEDDDREREDLNWAHLGHFACFPANSRPPLPGFLLGPLSVQKRIRQVTQRQPRQQRRNVTEVRPEQLQASDLEKAETANVTAMCQQISKILNKHIDEKSDQLEEVWGDATSEEQDELLRKHRLALTEESETTEGGQPAMSLFDCVINPKSFGQTVENLFYVSFLIKESDVQIEYDTDGLPVLIPRKEKLSEEERAKGQRSKRQAIISIDYATWKQLITALDIKKPLIPHREE</sequence>
<feature type="compositionally biased region" description="Polar residues" evidence="8">
    <location>
        <begin position="7"/>
        <end position="19"/>
    </location>
</feature>
<keyword evidence="3 7" id="KW-0227">DNA damage</keyword>
<evidence type="ECO:0000256" key="1">
    <source>
        <dbReference type="ARBA" id="ARBA00004123"/>
    </source>
</evidence>
<protein>
    <recommendedName>
        <fullName evidence="7">Non-structural maintenance of chromosomes element 4</fullName>
    </recommendedName>
</protein>
<feature type="region of interest" description="Disordered" evidence="8">
    <location>
        <begin position="1"/>
        <end position="108"/>
    </location>
</feature>
<comment type="function">
    <text evidence="7">Component of the SMC5-SMC6 complex, that promotes sister chromatid alignment after DNA damage and facilitates double-stranded DNA breaks (DSBs) repair via homologous recombination between sister chromatids.</text>
</comment>
<keyword evidence="6 7" id="KW-0539">Nucleus</keyword>
<dbReference type="Proteomes" id="UP000799437">
    <property type="component" value="Unassembled WGS sequence"/>
</dbReference>
<dbReference type="InterPro" id="IPR029225">
    <property type="entry name" value="Nse4_Nse3-bd"/>
</dbReference>
<evidence type="ECO:0000256" key="8">
    <source>
        <dbReference type="SAM" id="MobiDB-lite"/>
    </source>
</evidence>
<evidence type="ECO:0000313" key="12">
    <source>
        <dbReference type="Proteomes" id="UP000799437"/>
    </source>
</evidence>
<organism evidence="11 12">
    <name type="scientific">Pseudovirgaria hyperparasitica</name>
    <dbReference type="NCBI Taxonomy" id="470096"/>
    <lineage>
        <taxon>Eukaryota</taxon>
        <taxon>Fungi</taxon>
        <taxon>Dikarya</taxon>
        <taxon>Ascomycota</taxon>
        <taxon>Pezizomycotina</taxon>
        <taxon>Dothideomycetes</taxon>
        <taxon>Dothideomycetes incertae sedis</taxon>
        <taxon>Acrospermales</taxon>
        <taxon>Acrospermaceae</taxon>
        <taxon>Pseudovirgaria</taxon>
    </lineage>
</organism>
<evidence type="ECO:0000256" key="7">
    <source>
        <dbReference type="RuleBase" id="RU365071"/>
    </source>
</evidence>
<dbReference type="EMBL" id="ML996565">
    <property type="protein sequence ID" value="KAF2763514.1"/>
    <property type="molecule type" value="Genomic_DNA"/>
</dbReference>
<dbReference type="PANTHER" id="PTHR16140">
    <property type="entry name" value="NON-STRUCTURAL MAINTENANCE OF CHROMOSOMES ELEMENT 4"/>
    <property type="match status" value="1"/>
</dbReference>
<dbReference type="GO" id="GO:0030915">
    <property type="term" value="C:Smc5-Smc6 complex"/>
    <property type="evidence" value="ECO:0007669"/>
    <property type="project" value="UniProtKB-UniRule"/>
</dbReference>
<gene>
    <name evidence="11" type="ORF">EJ05DRAFT_507097</name>
</gene>
<evidence type="ECO:0000256" key="5">
    <source>
        <dbReference type="ARBA" id="ARBA00023204"/>
    </source>
</evidence>